<dbReference type="PANTHER" id="PTHR11786">
    <property type="entry name" value="N-HYDROXYARYLAMINE O-ACETYLTRANSFERASE"/>
    <property type="match status" value="1"/>
</dbReference>
<evidence type="ECO:0000256" key="2">
    <source>
        <dbReference type="RuleBase" id="RU003452"/>
    </source>
</evidence>
<dbReference type="PANTHER" id="PTHR11786:SF0">
    <property type="entry name" value="ARYLAMINE N-ACETYLTRANSFERASE 4-RELATED"/>
    <property type="match status" value="1"/>
</dbReference>
<gene>
    <name evidence="3" type="ORF">OR16_23038</name>
</gene>
<sequence length="287" mass="31578">MTSLDDTRLQAYLSRIGHPLPGQPDLATLDSLIAAQLAHVPFENVDVLLQRPIKISLDAVFDKLVANARGGYCFEQNTLLAAALRALGYRVTPLAARVRWNVPEDVPTMQSHMLLRVEAAHRSYIVDVGFGGPTPYRAMPLPQAEPADPSFPYRLSSVEASASGAAFHVYDLEVRNASAWFKLYQFDLSPQQAIDFESRNWYTSTHPDSLFRNALTLARSQDDARLTLVNGDFAVRAADGSVQRQQLETPAAILQVLGDRFGLALDPASQAQLAGILPALIEARRNR</sequence>
<reference evidence="3 4" key="1">
    <citation type="journal article" date="2012" name="J. Bacteriol.">
        <title>De Novo Genome Project of Cupriavidus basilensis OR16.</title>
        <authorList>
            <person name="Cserhati M."/>
            <person name="Kriszt B."/>
            <person name="Szoboszlay S."/>
            <person name="Toth A."/>
            <person name="Szabo I."/>
            <person name="Tancsics A."/>
            <person name="Nagy I."/>
            <person name="Horvath B."/>
            <person name="Nagy I."/>
            <person name="Kukolya J."/>
        </authorList>
    </citation>
    <scope>NUCLEOTIDE SEQUENCE [LARGE SCALE GENOMIC DNA]</scope>
    <source>
        <strain evidence="3 4">OR16</strain>
    </source>
</reference>
<dbReference type="AlphaFoldDB" id="H1S9A7"/>
<keyword evidence="3" id="KW-0808">Transferase</keyword>
<dbReference type="OrthoDB" id="7181050at2"/>
<dbReference type="InterPro" id="IPR001447">
    <property type="entry name" value="Arylamine_N-AcTrfase"/>
</dbReference>
<comment type="similarity">
    <text evidence="1 2">Belongs to the arylamine N-acetyltransferase family.</text>
</comment>
<dbReference type="RefSeq" id="WP_006160018.1">
    <property type="nucleotide sequence ID" value="NZ_AHJE01000057.1"/>
</dbReference>
<dbReference type="EMBL" id="AHJE01000057">
    <property type="protein sequence ID" value="EHP40831.1"/>
    <property type="molecule type" value="Genomic_DNA"/>
</dbReference>
<dbReference type="Gene3D" id="3.30.2140.10">
    <property type="entry name" value="Arylamine N-acetyltransferase"/>
    <property type="match status" value="1"/>
</dbReference>
<dbReference type="InterPro" id="IPR038765">
    <property type="entry name" value="Papain-like_cys_pep_sf"/>
</dbReference>
<name>H1S9A7_9BURK</name>
<comment type="caution">
    <text evidence="3">The sequence shown here is derived from an EMBL/GenBank/DDBJ whole genome shotgun (WGS) entry which is preliminary data.</text>
</comment>
<accession>H1S9A7</accession>
<evidence type="ECO:0000313" key="4">
    <source>
        <dbReference type="Proteomes" id="UP000005808"/>
    </source>
</evidence>
<proteinExistence type="inferred from homology"/>
<dbReference type="Proteomes" id="UP000005808">
    <property type="component" value="Unassembled WGS sequence"/>
</dbReference>
<dbReference type="GO" id="GO:0016407">
    <property type="term" value="F:acetyltransferase activity"/>
    <property type="evidence" value="ECO:0007669"/>
    <property type="project" value="InterPro"/>
</dbReference>
<evidence type="ECO:0000256" key="1">
    <source>
        <dbReference type="ARBA" id="ARBA00006547"/>
    </source>
</evidence>
<evidence type="ECO:0000313" key="3">
    <source>
        <dbReference type="EMBL" id="EHP40831.1"/>
    </source>
</evidence>
<protein>
    <submittedName>
        <fullName evidence="3">Arylamine N-acetyltransferase</fullName>
    </submittedName>
</protein>
<organism evidence="3 4">
    <name type="scientific">Cupriavidus basilensis OR16</name>
    <dbReference type="NCBI Taxonomy" id="1127483"/>
    <lineage>
        <taxon>Bacteria</taxon>
        <taxon>Pseudomonadati</taxon>
        <taxon>Pseudomonadota</taxon>
        <taxon>Betaproteobacteria</taxon>
        <taxon>Burkholderiales</taxon>
        <taxon>Burkholderiaceae</taxon>
        <taxon>Cupriavidus</taxon>
    </lineage>
</organism>
<dbReference type="Pfam" id="PF00797">
    <property type="entry name" value="Acetyltransf_2"/>
    <property type="match status" value="1"/>
</dbReference>
<dbReference type="SUPFAM" id="SSF54001">
    <property type="entry name" value="Cysteine proteinases"/>
    <property type="match status" value="1"/>
</dbReference>
<dbReference type="PATRIC" id="fig|1127483.3.peg.4603"/>
<dbReference type="Gene3D" id="2.40.128.150">
    <property type="entry name" value="Cysteine proteinases"/>
    <property type="match status" value="1"/>
</dbReference>
<dbReference type="PRINTS" id="PR01543">
    <property type="entry name" value="ANATRNSFRASE"/>
</dbReference>